<keyword evidence="4" id="KW-1185">Reference proteome</keyword>
<dbReference type="AlphaFoldDB" id="A0A5B8KXU4"/>
<evidence type="ECO:0000256" key="1">
    <source>
        <dbReference type="ARBA" id="ARBA00007198"/>
    </source>
</evidence>
<dbReference type="PANTHER" id="PTHR30041">
    <property type="entry name" value="ARSENATE REDUCTASE"/>
    <property type="match status" value="1"/>
</dbReference>
<dbReference type="KEGG" id="niy:FQ775_08625"/>
<dbReference type="NCBIfam" id="NF008107">
    <property type="entry name" value="PRK10853.1"/>
    <property type="match status" value="1"/>
</dbReference>
<dbReference type="PANTHER" id="PTHR30041:SF8">
    <property type="entry name" value="PROTEIN YFFB"/>
    <property type="match status" value="1"/>
</dbReference>
<organism evidence="3 4">
    <name type="scientific">Nitratireductor mangrovi</name>
    <dbReference type="NCBI Taxonomy" id="2599600"/>
    <lineage>
        <taxon>Bacteria</taxon>
        <taxon>Pseudomonadati</taxon>
        <taxon>Pseudomonadota</taxon>
        <taxon>Alphaproteobacteria</taxon>
        <taxon>Hyphomicrobiales</taxon>
        <taxon>Phyllobacteriaceae</taxon>
        <taxon>Nitratireductor</taxon>
    </lineage>
</organism>
<dbReference type="Pfam" id="PF03960">
    <property type="entry name" value="ArsC"/>
    <property type="match status" value="1"/>
</dbReference>
<dbReference type="InterPro" id="IPR006660">
    <property type="entry name" value="Arsenate_reductase-like"/>
</dbReference>
<protein>
    <submittedName>
        <fullName evidence="3">ArsC family reductase</fullName>
    </submittedName>
</protein>
<evidence type="ECO:0000313" key="4">
    <source>
        <dbReference type="Proteomes" id="UP000321389"/>
    </source>
</evidence>
<accession>A0A5B8KXU4</accession>
<evidence type="ECO:0000313" key="3">
    <source>
        <dbReference type="EMBL" id="QDZ00435.1"/>
    </source>
</evidence>
<name>A0A5B8KXU4_9HYPH</name>
<dbReference type="OrthoDB" id="9803749at2"/>
<dbReference type="InterPro" id="IPR006504">
    <property type="entry name" value="Tscrpt_reg_Spx/MgsR"/>
</dbReference>
<dbReference type="EMBL" id="CP042301">
    <property type="protein sequence ID" value="QDZ00435.1"/>
    <property type="molecule type" value="Genomic_DNA"/>
</dbReference>
<dbReference type="RefSeq" id="WP_146299083.1">
    <property type="nucleotide sequence ID" value="NZ_CP042301.2"/>
</dbReference>
<dbReference type="Proteomes" id="UP000321389">
    <property type="component" value="Chromosome"/>
</dbReference>
<dbReference type="SUPFAM" id="SSF52833">
    <property type="entry name" value="Thioredoxin-like"/>
    <property type="match status" value="1"/>
</dbReference>
<dbReference type="CDD" id="cd03035">
    <property type="entry name" value="ArsC_Yffb"/>
    <property type="match status" value="1"/>
</dbReference>
<reference evidence="3" key="1">
    <citation type="submission" date="2020-04" db="EMBL/GenBank/DDBJ databases">
        <title>Nitratireductor sp. nov. isolated from mangrove soil.</title>
        <authorList>
            <person name="Ye Y."/>
        </authorList>
    </citation>
    <scope>NUCLEOTIDE SEQUENCE</scope>
    <source>
        <strain evidence="3">SY7</strain>
    </source>
</reference>
<proteinExistence type="inferred from homology"/>
<sequence>MSVTIYGIKNCDTMKKARAWLEARGVDYRFHDYRAEGLDAATLAGWSDALGWEKLLNKSSATFRGLADADKGDLDGNKAATLMLAEPTMIKRPVLDVDGTYAVGFRADVYEALFST</sequence>
<dbReference type="PROSITE" id="PS51353">
    <property type="entry name" value="ARSC"/>
    <property type="match status" value="1"/>
</dbReference>
<dbReference type="InterPro" id="IPR036249">
    <property type="entry name" value="Thioredoxin-like_sf"/>
</dbReference>
<comment type="similarity">
    <text evidence="1 2">Belongs to the ArsC family.</text>
</comment>
<evidence type="ECO:0000256" key="2">
    <source>
        <dbReference type="PROSITE-ProRule" id="PRU01282"/>
    </source>
</evidence>
<dbReference type="Gene3D" id="3.40.30.10">
    <property type="entry name" value="Glutaredoxin"/>
    <property type="match status" value="1"/>
</dbReference>
<dbReference type="NCBIfam" id="TIGR01617">
    <property type="entry name" value="arsC_related"/>
    <property type="match status" value="1"/>
</dbReference>
<gene>
    <name evidence="3" type="ORF">FQ775_08625</name>
</gene>